<dbReference type="AlphaFoldDB" id="A0AAW1VGY3"/>
<evidence type="ECO:0000259" key="3">
    <source>
        <dbReference type="Pfam" id="PF00931"/>
    </source>
</evidence>
<dbReference type="EMBL" id="JBEDUW010000251">
    <property type="protein sequence ID" value="KAK9902516.1"/>
    <property type="molecule type" value="Genomic_DNA"/>
</dbReference>
<feature type="domain" description="NB-ARC" evidence="3">
    <location>
        <begin position="1"/>
        <end position="146"/>
    </location>
</feature>
<dbReference type="InterPro" id="IPR042197">
    <property type="entry name" value="Apaf_helical"/>
</dbReference>
<dbReference type="Pfam" id="PF00931">
    <property type="entry name" value="NB-ARC"/>
    <property type="match status" value="1"/>
</dbReference>
<evidence type="ECO:0000259" key="4">
    <source>
        <dbReference type="Pfam" id="PF23559"/>
    </source>
</evidence>
<keyword evidence="1" id="KW-0677">Repeat</keyword>
<dbReference type="PANTHER" id="PTHR36766:SF51">
    <property type="entry name" value="DISEASE RESISTANCE RPP13-LIKE PROTEIN 1"/>
    <property type="match status" value="1"/>
</dbReference>
<name>A0AAW1VGY3_RUBAR</name>
<dbReference type="Gene3D" id="1.10.8.430">
    <property type="entry name" value="Helical domain of apoptotic protease-activating factors"/>
    <property type="match status" value="1"/>
</dbReference>
<dbReference type="PANTHER" id="PTHR36766">
    <property type="entry name" value="PLANT BROAD-SPECTRUM MILDEW RESISTANCE PROTEIN RPW8"/>
    <property type="match status" value="1"/>
</dbReference>
<evidence type="ECO:0000313" key="5">
    <source>
        <dbReference type="EMBL" id="KAK9902516.1"/>
    </source>
</evidence>
<reference evidence="5 6" key="1">
    <citation type="journal article" date="2023" name="G3 (Bethesda)">
        <title>A chromosome-length genome assembly and annotation of blackberry (Rubus argutus, cv. 'Hillquist').</title>
        <authorList>
            <person name="Bruna T."/>
            <person name="Aryal R."/>
            <person name="Dudchenko O."/>
            <person name="Sargent D.J."/>
            <person name="Mead D."/>
            <person name="Buti M."/>
            <person name="Cavallini A."/>
            <person name="Hytonen T."/>
            <person name="Andres J."/>
            <person name="Pham M."/>
            <person name="Weisz D."/>
            <person name="Mascagni F."/>
            <person name="Usai G."/>
            <person name="Natali L."/>
            <person name="Bassil N."/>
            <person name="Fernandez G.E."/>
            <person name="Lomsadze A."/>
            <person name="Armour M."/>
            <person name="Olukolu B."/>
            <person name="Poorten T."/>
            <person name="Britton C."/>
            <person name="Davik J."/>
            <person name="Ashrafi H."/>
            <person name="Aiden E.L."/>
            <person name="Borodovsky M."/>
            <person name="Worthington M."/>
        </authorList>
    </citation>
    <scope>NUCLEOTIDE SEQUENCE [LARGE SCALE GENOMIC DNA]</scope>
    <source>
        <strain evidence="5">PI 553951</strain>
    </source>
</reference>
<dbReference type="InterPro" id="IPR058922">
    <property type="entry name" value="WHD_DRP"/>
</dbReference>
<gene>
    <name evidence="5" type="ORF">M0R45_001550</name>
</gene>
<evidence type="ECO:0008006" key="7">
    <source>
        <dbReference type="Google" id="ProtNLM"/>
    </source>
</evidence>
<dbReference type="Pfam" id="PF23559">
    <property type="entry name" value="WHD_DRP"/>
    <property type="match status" value="1"/>
</dbReference>
<keyword evidence="6" id="KW-1185">Reference proteome</keyword>
<organism evidence="5 6">
    <name type="scientific">Rubus argutus</name>
    <name type="common">Southern blackberry</name>
    <dbReference type="NCBI Taxonomy" id="59490"/>
    <lineage>
        <taxon>Eukaryota</taxon>
        <taxon>Viridiplantae</taxon>
        <taxon>Streptophyta</taxon>
        <taxon>Embryophyta</taxon>
        <taxon>Tracheophyta</taxon>
        <taxon>Spermatophyta</taxon>
        <taxon>Magnoliopsida</taxon>
        <taxon>eudicotyledons</taxon>
        <taxon>Gunneridae</taxon>
        <taxon>Pentapetalae</taxon>
        <taxon>rosids</taxon>
        <taxon>fabids</taxon>
        <taxon>Rosales</taxon>
        <taxon>Rosaceae</taxon>
        <taxon>Rosoideae</taxon>
        <taxon>Rosoideae incertae sedis</taxon>
        <taxon>Rubus</taxon>
    </lineage>
</organism>
<protein>
    <recommendedName>
        <fullName evidence="7">CC-NBS-LRR disease resistance protein</fullName>
    </recommendedName>
</protein>
<dbReference type="PRINTS" id="PR00364">
    <property type="entry name" value="DISEASERSIST"/>
</dbReference>
<keyword evidence="2" id="KW-0611">Plant defense</keyword>
<sequence>MGGIGKTTLAQIVYNDARVKEEFDVQAWVCVSDDFDILRITQAVYASITSETCVITELDLLQVKLKEALARKKFLIVHDDVWNENYNDWDRLRRPFGFGARGSKILVTTRNEVVATVMGTLPMYHLNHISEEDGWLLFAKHAFKNAHALGTEHPDLANIGRKIVKKCNGLPLAAKSLGGLLRTELNMEEWEKILESELWEFSEQESSILPALWLSYHYLPSHLKSCFACCSIFPKDYNFTKSELVLLWLAEDLLQPKKNKMVEDVGEDYFNNLVSRSFFQQSSSPHNESSITKHDLIYSECSFTMHDLMNDLANESSISVSL</sequence>
<dbReference type="Proteomes" id="UP001457282">
    <property type="component" value="Unassembled WGS sequence"/>
</dbReference>
<dbReference type="Gene3D" id="3.40.50.300">
    <property type="entry name" value="P-loop containing nucleotide triphosphate hydrolases"/>
    <property type="match status" value="1"/>
</dbReference>
<dbReference type="SUPFAM" id="SSF52540">
    <property type="entry name" value="P-loop containing nucleoside triphosphate hydrolases"/>
    <property type="match status" value="1"/>
</dbReference>
<feature type="domain" description="Disease resistance protein winged helix" evidence="4">
    <location>
        <begin position="232"/>
        <end position="313"/>
    </location>
</feature>
<dbReference type="InterPro" id="IPR027417">
    <property type="entry name" value="P-loop_NTPase"/>
</dbReference>
<evidence type="ECO:0000313" key="6">
    <source>
        <dbReference type="Proteomes" id="UP001457282"/>
    </source>
</evidence>
<proteinExistence type="predicted"/>
<evidence type="ECO:0000256" key="1">
    <source>
        <dbReference type="ARBA" id="ARBA00022737"/>
    </source>
</evidence>
<comment type="caution">
    <text evidence="5">The sequence shown here is derived from an EMBL/GenBank/DDBJ whole genome shotgun (WGS) entry which is preliminary data.</text>
</comment>
<dbReference type="FunFam" id="1.10.10.10:FF:000322">
    <property type="entry name" value="Probable disease resistance protein At1g63360"/>
    <property type="match status" value="1"/>
</dbReference>
<dbReference type="Gene3D" id="1.10.10.10">
    <property type="entry name" value="Winged helix-like DNA-binding domain superfamily/Winged helix DNA-binding domain"/>
    <property type="match status" value="1"/>
</dbReference>
<dbReference type="InterPro" id="IPR002182">
    <property type="entry name" value="NB-ARC"/>
</dbReference>
<dbReference type="GO" id="GO:0006952">
    <property type="term" value="P:defense response"/>
    <property type="evidence" value="ECO:0007669"/>
    <property type="project" value="UniProtKB-KW"/>
</dbReference>
<evidence type="ECO:0000256" key="2">
    <source>
        <dbReference type="ARBA" id="ARBA00022821"/>
    </source>
</evidence>
<dbReference type="GO" id="GO:0043531">
    <property type="term" value="F:ADP binding"/>
    <property type="evidence" value="ECO:0007669"/>
    <property type="project" value="InterPro"/>
</dbReference>
<accession>A0AAW1VGY3</accession>
<dbReference type="InterPro" id="IPR036388">
    <property type="entry name" value="WH-like_DNA-bd_sf"/>
</dbReference>